<dbReference type="EMBL" id="FORQ01000004">
    <property type="protein sequence ID" value="SFJ09576.1"/>
    <property type="molecule type" value="Genomic_DNA"/>
</dbReference>
<keyword evidence="1 2" id="KW-0732">Signal</keyword>
<evidence type="ECO:0000313" key="3">
    <source>
        <dbReference type="EMBL" id="SFJ09576.1"/>
    </source>
</evidence>
<keyword evidence="4" id="KW-1185">Reference proteome</keyword>
<feature type="chain" id="PRO_5015338577" evidence="2">
    <location>
        <begin position="27"/>
        <end position="770"/>
    </location>
</feature>
<reference evidence="4" key="1">
    <citation type="submission" date="2016-10" db="EMBL/GenBank/DDBJ databases">
        <authorList>
            <person name="Varghese N."/>
            <person name="Submissions S."/>
        </authorList>
    </citation>
    <scope>NUCLEOTIDE SEQUENCE [LARGE SCALE GENOMIC DNA]</scope>
    <source>
        <strain evidence="4">DSM 22251</strain>
    </source>
</reference>
<accession>A0A1I3NLD0</accession>
<dbReference type="Gene3D" id="2.60.120.260">
    <property type="entry name" value="Galactose-binding domain-like"/>
    <property type="match status" value="1"/>
</dbReference>
<evidence type="ECO:0000313" key="4">
    <source>
        <dbReference type="Proteomes" id="UP000242560"/>
    </source>
</evidence>
<feature type="signal peptide" evidence="2">
    <location>
        <begin position="1"/>
        <end position="26"/>
    </location>
</feature>
<protein>
    <submittedName>
        <fullName evidence="3">Por secretion system C-terminal sorting domain-containing protein</fullName>
    </submittedName>
</protein>
<sequence>MIKKQLFSIVPLFLGILTFSQTTTSAGCFTESVSKVYLNNFEGGIQNLPTTPTDYKVVSGWSKNANNVNSLDLRLFAKGGNNTDFPLYSSDVSSWYINNGSKTVSFGPLNVSNATARKISFNLAAFGSTEKTLFTNADQVTLEVRKPGTTTWSSEVVIKGNGVSDNDGSRYHFSIGATATETYDGDNVPLIKIGNFNLIELSLPNSTNFNNLDFRITAINTSSEKYWLIDNVKVTGSFIEPVTKTYTSAGWINAAGVSTTAPTINEKAIIAGVFTGDLTACECEVQSTGSVVVGAGKIVKLNHKLVNNGSFTVESDGNFIQVDNNAANSGNIVVKRNSPMQKNDYTYWSSPVIGQELKGFSPKTNSTRFYKYDEAKNLFVTVPSVGVNFVPARGYAIMAPSDYTTTLQTFEGVFTGIPNNGVVTSPVTYSGSVDQGYNLVGNPYSSNIDFEQLYTLNADTIEKSAYFWTNVDRNRQGSTNGNSNYSGNAYAIYNGTGGIPATNGGAKPTQFIKVGQGFIVKAKKAIDLVFNNSVRNGKDESIFFSKNATSAKDRFWMTLTSPSNNVNTVLIGYIPNATNDFELDFDAPLLKIGSDSFYSILGEEKLGIQGRSYPLNKEDVIAIGTTHFETGVYTIGLDDKEGTFAKGQNIYLRDKETKIITNLIDGNYTFKASAGEYSNRFEIVFTATALGVGSAVKAETQLYREGQYFVLVSTKKITGFELYDMSGRIIITQKPDVKEIRFNADALLNGTYILNAQLEGGGRFSKKLLK</sequence>
<dbReference type="InterPro" id="IPR026444">
    <property type="entry name" value="Secre_tail"/>
</dbReference>
<dbReference type="Proteomes" id="UP000242560">
    <property type="component" value="Unassembled WGS sequence"/>
</dbReference>
<dbReference type="PROSITE" id="PS51257">
    <property type="entry name" value="PROKAR_LIPOPROTEIN"/>
    <property type="match status" value="1"/>
</dbReference>
<organism evidence="3 4">
    <name type="scientific">Kaistella treverensis</name>
    <dbReference type="NCBI Taxonomy" id="631455"/>
    <lineage>
        <taxon>Bacteria</taxon>
        <taxon>Pseudomonadati</taxon>
        <taxon>Bacteroidota</taxon>
        <taxon>Flavobacteriia</taxon>
        <taxon>Flavobacteriales</taxon>
        <taxon>Weeksellaceae</taxon>
        <taxon>Chryseobacterium group</taxon>
        <taxon>Kaistella</taxon>
    </lineage>
</organism>
<dbReference type="RefSeq" id="WP_089820283.1">
    <property type="nucleotide sequence ID" value="NZ_FORQ01000004.1"/>
</dbReference>
<gene>
    <name evidence="3" type="ORF">SAMN05421638_2135</name>
</gene>
<proteinExistence type="predicted"/>
<dbReference type="AlphaFoldDB" id="A0A1I3NLD0"/>
<evidence type="ECO:0000256" key="1">
    <source>
        <dbReference type="ARBA" id="ARBA00022729"/>
    </source>
</evidence>
<evidence type="ECO:0000256" key="2">
    <source>
        <dbReference type="SAM" id="SignalP"/>
    </source>
</evidence>
<name>A0A1I3NLD0_9FLAO</name>
<dbReference type="NCBIfam" id="TIGR04183">
    <property type="entry name" value="Por_Secre_tail"/>
    <property type="match status" value="1"/>
</dbReference>